<dbReference type="EMBL" id="JABFAF010000127">
    <property type="protein sequence ID" value="MBA0875452.1"/>
    <property type="molecule type" value="Genomic_DNA"/>
</dbReference>
<gene>
    <name evidence="2" type="ORF">Goshw_026724</name>
</gene>
<keyword evidence="3" id="KW-1185">Reference proteome</keyword>
<dbReference type="AlphaFoldDB" id="A0A7J9MWM1"/>
<protein>
    <submittedName>
        <fullName evidence="2">Uncharacterized protein</fullName>
    </submittedName>
</protein>
<feature type="region of interest" description="Disordered" evidence="1">
    <location>
        <begin position="1"/>
        <end position="26"/>
    </location>
</feature>
<reference evidence="2 3" key="1">
    <citation type="journal article" date="2019" name="Genome Biol. Evol.">
        <title>Insights into the evolution of the New World diploid cottons (Gossypium, subgenus Houzingenia) based on genome sequencing.</title>
        <authorList>
            <person name="Grover C.E."/>
            <person name="Arick M.A. 2nd"/>
            <person name="Thrash A."/>
            <person name="Conover J.L."/>
            <person name="Sanders W.S."/>
            <person name="Peterson D.G."/>
            <person name="Frelichowski J.E."/>
            <person name="Scheffler J.A."/>
            <person name="Scheffler B.E."/>
            <person name="Wendel J.F."/>
        </authorList>
    </citation>
    <scope>NUCLEOTIDE SEQUENCE [LARGE SCALE GENOMIC DNA]</scope>
    <source>
        <strain evidence="2">1</strain>
        <tissue evidence="2">Leaf</tissue>
    </source>
</reference>
<proteinExistence type="predicted"/>
<evidence type="ECO:0000256" key="1">
    <source>
        <dbReference type="SAM" id="MobiDB-lite"/>
    </source>
</evidence>
<organism evidence="2 3">
    <name type="scientific">Gossypium schwendimanii</name>
    <name type="common">Cotton</name>
    <dbReference type="NCBI Taxonomy" id="34291"/>
    <lineage>
        <taxon>Eukaryota</taxon>
        <taxon>Viridiplantae</taxon>
        <taxon>Streptophyta</taxon>
        <taxon>Embryophyta</taxon>
        <taxon>Tracheophyta</taxon>
        <taxon>Spermatophyta</taxon>
        <taxon>Magnoliopsida</taxon>
        <taxon>eudicotyledons</taxon>
        <taxon>Gunneridae</taxon>
        <taxon>Pentapetalae</taxon>
        <taxon>rosids</taxon>
        <taxon>malvids</taxon>
        <taxon>Malvales</taxon>
        <taxon>Malvaceae</taxon>
        <taxon>Malvoideae</taxon>
        <taxon>Gossypium</taxon>
    </lineage>
</organism>
<accession>A0A7J9MWM1</accession>
<comment type="caution">
    <text evidence="2">The sequence shown here is derived from an EMBL/GenBank/DDBJ whole genome shotgun (WGS) entry which is preliminary data.</text>
</comment>
<feature type="compositionally biased region" description="Basic and acidic residues" evidence="1">
    <location>
        <begin position="15"/>
        <end position="26"/>
    </location>
</feature>
<name>A0A7J9MWM1_GOSSC</name>
<evidence type="ECO:0000313" key="3">
    <source>
        <dbReference type="Proteomes" id="UP000593576"/>
    </source>
</evidence>
<evidence type="ECO:0000313" key="2">
    <source>
        <dbReference type="EMBL" id="MBA0875452.1"/>
    </source>
</evidence>
<dbReference type="Proteomes" id="UP000593576">
    <property type="component" value="Unassembled WGS sequence"/>
</dbReference>
<sequence>MSTSGSNEDDNACLVDDRSTEGEGENSKEYFYFEEEDFSRTTFNGTLAIDFFNWVKNY</sequence>